<evidence type="ECO:0000313" key="3">
    <source>
        <dbReference type="Proteomes" id="UP000470772"/>
    </source>
</evidence>
<dbReference type="AlphaFoldDB" id="A0A6A9QHJ1"/>
<dbReference type="OrthoDB" id="40991at2157"/>
<dbReference type="SMART" id="SM00966">
    <property type="entry name" value="SpoVT_AbrB"/>
    <property type="match status" value="1"/>
</dbReference>
<dbReference type="RefSeq" id="WP_054838230.1">
    <property type="nucleotide sequence ID" value="NZ_BBBY01000006.1"/>
</dbReference>
<keyword evidence="2" id="KW-0238">DNA-binding</keyword>
<evidence type="ECO:0000313" key="2">
    <source>
        <dbReference type="EMBL" id="MUN28164.1"/>
    </source>
</evidence>
<organism evidence="2 3">
    <name type="scientific">Sulfuracidifex metallicus DSM 6482 = JCM 9184</name>
    <dbReference type="NCBI Taxonomy" id="523847"/>
    <lineage>
        <taxon>Archaea</taxon>
        <taxon>Thermoproteota</taxon>
        <taxon>Thermoprotei</taxon>
        <taxon>Sulfolobales</taxon>
        <taxon>Sulfolobaceae</taxon>
        <taxon>Sulfuracidifex</taxon>
    </lineage>
</organism>
<dbReference type="InterPro" id="IPR028366">
    <property type="entry name" value="PhoU"/>
</dbReference>
<dbReference type="InterPro" id="IPR007159">
    <property type="entry name" value="SpoVT-AbrB_dom"/>
</dbReference>
<dbReference type="PANTHER" id="PTHR42930:SF2">
    <property type="entry name" value="PHOU DOMAIN-CONTAINING PROTEIN"/>
    <property type="match status" value="1"/>
</dbReference>
<dbReference type="Proteomes" id="UP000470772">
    <property type="component" value="Unassembled WGS sequence"/>
</dbReference>
<dbReference type="GO" id="GO:0030643">
    <property type="term" value="P:intracellular phosphate ion homeostasis"/>
    <property type="evidence" value="ECO:0007669"/>
    <property type="project" value="InterPro"/>
</dbReference>
<dbReference type="Pfam" id="PF01895">
    <property type="entry name" value="PhoU"/>
    <property type="match status" value="1"/>
</dbReference>
<comment type="caution">
    <text evidence="2">The sequence shown here is derived from an EMBL/GenBank/DDBJ whole genome shotgun (WGS) entry which is preliminary data.</text>
</comment>
<dbReference type="InterPro" id="IPR038078">
    <property type="entry name" value="PhoU-like_sf"/>
</dbReference>
<sequence>MVNYITRKIQLTGGSTYIVSLPKEWVKALSLKAGDEVQIMEDSDLKLVVIPKNSDRKEVEKRKTLLCENMVAEAIVREFIAYYMAGYSQVTISCKKMKGEDRAYIKDVVRRRLLGAEVIEEDVSSLTVQFLINEKDLPITKAIGRAYTISHNMLKDALMSIEDQDSELAREILGRDDEVDRFFFYVARQLTLSVSSLNILTEEGYNLTQVVDLYSVVKSVERVADHAGRIAENIPNLQGIVHRKEIMEAGKMSMDFYEKSVSGFMNERKEMAHDVIGNNMKAFDMVVSTSNLLLKDEKDVKATSSGIMVLDSFRRIMRYSIDIAEATIDLISKSIEMNRTSES</sequence>
<dbReference type="SUPFAM" id="SSF109755">
    <property type="entry name" value="PhoU-like"/>
    <property type="match status" value="1"/>
</dbReference>
<dbReference type="Gene3D" id="1.20.58.220">
    <property type="entry name" value="Phosphate transport system protein phou homolog 2, domain 2"/>
    <property type="match status" value="2"/>
</dbReference>
<dbReference type="PANTHER" id="PTHR42930">
    <property type="entry name" value="PHOSPHATE-SPECIFIC TRANSPORT SYSTEM ACCESSORY PROTEIN PHOU"/>
    <property type="match status" value="1"/>
</dbReference>
<accession>A0A6A9QHJ1</accession>
<evidence type="ECO:0000259" key="1">
    <source>
        <dbReference type="SMART" id="SM00966"/>
    </source>
</evidence>
<proteinExistence type="predicted"/>
<gene>
    <name evidence="2" type="ORF">GC250_01475</name>
</gene>
<dbReference type="InterPro" id="IPR026022">
    <property type="entry name" value="PhoU_dom"/>
</dbReference>
<feature type="domain" description="SpoVT-AbrB" evidence="1">
    <location>
        <begin position="11"/>
        <end position="57"/>
    </location>
</feature>
<dbReference type="GO" id="GO:0045936">
    <property type="term" value="P:negative regulation of phosphate metabolic process"/>
    <property type="evidence" value="ECO:0007669"/>
    <property type="project" value="InterPro"/>
</dbReference>
<name>A0A6A9QHJ1_SULME</name>
<keyword evidence="3" id="KW-1185">Reference proteome</keyword>
<dbReference type="EMBL" id="WGGD01000005">
    <property type="protein sequence ID" value="MUN28164.1"/>
    <property type="molecule type" value="Genomic_DNA"/>
</dbReference>
<protein>
    <submittedName>
        <fullName evidence="2">AbrB/MazE/SpoVT family DNA-binding domain-containing protein</fullName>
    </submittedName>
</protein>
<reference evidence="2 3" key="1">
    <citation type="submission" date="2019-10" db="EMBL/GenBank/DDBJ databases">
        <title>Sequencing and Assembly of Multiple Reported Metal-Biooxidizing Members of the Extremely Thermoacidophilic Archaeal Family Sulfolobaceae.</title>
        <authorList>
            <person name="Counts J.A."/>
            <person name="Kelly R.M."/>
        </authorList>
    </citation>
    <scope>NUCLEOTIDE SEQUENCE [LARGE SCALE GENOMIC DNA]</scope>
    <source>
        <strain evidence="2 3">DSM 6482</strain>
    </source>
</reference>
<dbReference type="Pfam" id="PF04014">
    <property type="entry name" value="MazE_antitoxin"/>
    <property type="match status" value="1"/>
</dbReference>
<dbReference type="GO" id="GO:0003677">
    <property type="term" value="F:DNA binding"/>
    <property type="evidence" value="ECO:0007669"/>
    <property type="project" value="UniProtKB-KW"/>
</dbReference>